<dbReference type="AlphaFoldDB" id="I4AC58"/>
<evidence type="ECO:0000256" key="4">
    <source>
        <dbReference type="ARBA" id="ARBA00022801"/>
    </source>
</evidence>
<evidence type="ECO:0000256" key="10">
    <source>
        <dbReference type="SAM" id="Coils"/>
    </source>
</evidence>
<feature type="domain" description="SRP54-type proteins GTP-binding" evidence="12">
    <location>
        <begin position="102"/>
        <end position="303"/>
    </location>
</feature>
<dbReference type="KEGG" id="ddh:Desde_3252"/>
<evidence type="ECO:0000259" key="13">
    <source>
        <dbReference type="SMART" id="SM00963"/>
    </source>
</evidence>
<dbReference type="SMART" id="SM00382">
    <property type="entry name" value="AAA"/>
    <property type="match status" value="1"/>
</dbReference>
<keyword evidence="5 9" id="KW-0342">GTP-binding</keyword>
<comment type="subcellular location">
    <subcellularLocation>
        <location evidence="9">Cell membrane</location>
        <topology evidence="9">Peripheral membrane protein</topology>
        <orientation evidence="9">Cytoplasmic side</orientation>
    </subcellularLocation>
    <subcellularLocation>
        <location evidence="9">Cytoplasm</location>
    </subcellularLocation>
</comment>
<dbReference type="eggNOG" id="COG0552">
    <property type="taxonomic scope" value="Bacteria"/>
</dbReference>
<keyword evidence="7 9" id="KW-0675">Receptor</keyword>
<dbReference type="RefSeq" id="WP_014795023.1">
    <property type="nucleotide sequence ID" value="NC_018017.1"/>
</dbReference>
<dbReference type="SUPFAM" id="SSF47364">
    <property type="entry name" value="Domain of the SRP/SRP receptor G-proteins"/>
    <property type="match status" value="1"/>
</dbReference>
<keyword evidence="4 9" id="KW-0378">Hydrolase</keyword>
<comment type="function">
    <text evidence="9">Involved in targeting and insertion of nascent membrane proteins into the cytoplasmic membrane. Acts as a receptor for the complex formed by the signal recognition particle (SRP) and the ribosome-nascent chain (RNC).</text>
</comment>
<dbReference type="NCBIfam" id="TIGR00064">
    <property type="entry name" value="ftsY"/>
    <property type="match status" value="1"/>
</dbReference>
<feature type="coiled-coil region" evidence="10">
    <location>
        <begin position="64"/>
        <end position="94"/>
    </location>
</feature>
<dbReference type="GO" id="GO:0005737">
    <property type="term" value="C:cytoplasm"/>
    <property type="evidence" value="ECO:0007669"/>
    <property type="project" value="UniProtKB-SubCell"/>
</dbReference>
<dbReference type="EC" id="3.6.5.4" evidence="9"/>
<evidence type="ECO:0000256" key="6">
    <source>
        <dbReference type="ARBA" id="ARBA00023136"/>
    </source>
</evidence>
<evidence type="ECO:0000313" key="14">
    <source>
        <dbReference type="EMBL" id="AFM01543.1"/>
    </source>
</evidence>
<evidence type="ECO:0000256" key="2">
    <source>
        <dbReference type="ARBA" id="ARBA00022490"/>
    </source>
</evidence>
<dbReference type="Gene3D" id="1.20.120.140">
    <property type="entry name" value="Signal recognition particle SRP54, nucleotide-binding domain"/>
    <property type="match status" value="1"/>
</dbReference>
<keyword evidence="15" id="KW-1185">Reference proteome</keyword>
<gene>
    <name evidence="9" type="primary">ftsY</name>
    <name evidence="14" type="ordered locus">Desde_3252</name>
</gene>
<dbReference type="InterPro" id="IPR027417">
    <property type="entry name" value="P-loop_NTPase"/>
</dbReference>
<reference evidence="14 15" key="2">
    <citation type="journal article" date="2015" name="J. Bacteriol.">
        <title>Genomic, proteomic, and biochemical analysis of the organohalide respiratory pathway in Desulfitobacterium dehalogenans.</title>
        <authorList>
            <person name="Kruse T."/>
            <person name="van de Pas B.A."/>
            <person name="Atteia A."/>
            <person name="Krab K."/>
            <person name="Hagen W.R."/>
            <person name="Goodwin L."/>
            <person name="Chain P."/>
            <person name="Boeren S."/>
            <person name="Maphosa F."/>
            <person name="Schraa G."/>
            <person name="de Vos W.M."/>
            <person name="van der Oost J."/>
            <person name="Smidt H."/>
            <person name="Stams A.J."/>
        </authorList>
    </citation>
    <scope>NUCLEOTIDE SEQUENCE [LARGE SCALE GENOMIC DNA]</scope>
    <source>
        <strain evidence="15">ATCC 51507 / DSM 9161 / JW/IU-DC1</strain>
    </source>
</reference>
<feature type="binding site" evidence="9">
    <location>
        <begin position="255"/>
        <end position="258"/>
    </location>
    <ligand>
        <name>GTP</name>
        <dbReference type="ChEBI" id="CHEBI:37565"/>
    </ligand>
</feature>
<dbReference type="Pfam" id="PF02881">
    <property type="entry name" value="SRP54_N"/>
    <property type="match status" value="1"/>
</dbReference>
<keyword evidence="2 9" id="KW-0963">Cytoplasm</keyword>
<dbReference type="InterPro" id="IPR004390">
    <property type="entry name" value="SR_rcpt_FtsY"/>
</dbReference>
<dbReference type="FunFam" id="3.40.50.300:FF:000053">
    <property type="entry name" value="Signal recognition particle receptor FtsY"/>
    <property type="match status" value="1"/>
</dbReference>
<dbReference type="GO" id="GO:0006614">
    <property type="term" value="P:SRP-dependent cotranslational protein targeting to membrane"/>
    <property type="evidence" value="ECO:0007669"/>
    <property type="project" value="InterPro"/>
</dbReference>
<feature type="binding site" evidence="9">
    <location>
        <begin position="109"/>
        <end position="116"/>
    </location>
    <ligand>
        <name>GTP</name>
        <dbReference type="ChEBI" id="CHEBI:37565"/>
    </ligand>
</feature>
<dbReference type="HAMAP" id="MF_00920">
    <property type="entry name" value="FtsY"/>
    <property type="match status" value="1"/>
</dbReference>
<dbReference type="CDD" id="cd17874">
    <property type="entry name" value="FtsY"/>
    <property type="match status" value="1"/>
</dbReference>
<dbReference type="GO" id="GO:0005047">
    <property type="term" value="F:signal recognition particle binding"/>
    <property type="evidence" value="ECO:0007669"/>
    <property type="project" value="TreeGrafter"/>
</dbReference>
<evidence type="ECO:0000259" key="12">
    <source>
        <dbReference type="SMART" id="SM00962"/>
    </source>
</evidence>
<dbReference type="SUPFAM" id="SSF52540">
    <property type="entry name" value="P-loop containing nucleoside triphosphate hydrolases"/>
    <property type="match status" value="1"/>
</dbReference>
<evidence type="ECO:0000256" key="5">
    <source>
        <dbReference type="ARBA" id="ARBA00023134"/>
    </source>
</evidence>
<evidence type="ECO:0000256" key="1">
    <source>
        <dbReference type="ARBA" id="ARBA00022475"/>
    </source>
</evidence>
<dbReference type="HOGENOM" id="CLU_009301_3_0_9"/>
<dbReference type="InterPro" id="IPR042101">
    <property type="entry name" value="SRP54_N_sf"/>
</dbReference>
<dbReference type="SMART" id="SM00962">
    <property type="entry name" value="SRP54"/>
    <property type="match status" value="1"/>
</dbReference>
<evidence type="ECO:0000259" key="11">
    <source>
        <dbReference type="SMART" id="SM00382"/>
    </source>
</evidence>
<keyword evidence="6 9" id="KW-0472">Membrane</keyword>
<dbReference type="GO" id="GO:0005525">
    <property type="term" value="F:GTP binding"/>
    <property type="evidence" value="ECO:0007669"/>
    <property type="project" value="UniProtKB-UniRule"/>
</dbReference>
<dbReference type="GO" id="GO:0005886">
    <property type="term" value="C:plasma membrane"/>
    <property type="evidence" value="ECO:0007669"/>
    <property type="project" value="UniProtKB-SubCell"/>
</dbReference>
<dbReference type="FunFam" id="1.20.120.140:FF:000008">
    <property type="entry name" value="Signal recognition particle receptor FtsY"/>
    <property type="match status" value="1"/>
</dbReference>
<keyword evidence="3 9" id="KW-0547">Nucleotide-binding</keyword>
<comment type="catalytic activity">
    <reaction evidence="8 9">
        <text>GTP + H2O = GDP + phosphate + H(+)</text>
        <dbReference type="Rhea" id="RHEA:19669"/>
        <dbReference type="ChEBI" id="CHEBI:15377"/>
        <dbReference type="ChEBI" id="CHEBI:15378"/>
        <dbReference type="ChEBI" id="CHEBI:37565"/>
        <dbReference type="ChEBI" id="CHEBI:43474"/>
        <dbReference type="ChEBI" id="CHEBI:58189"/>
        <dbReference type="EC" id="3.6.5.4"/>
    </reaction>
</comment>
<reference evidence="15" key="1">
    <citation type="submission" date="2012-06" db="EMBL/GenBank/DDBJ databases">
        <title>Complete sequence of Desulfitobacterium dehalogenans ATCC 51507.</title>
        <authorList>
            <person name="Lucas S."/>
            <person name="Han J."/>
            <person name="Lapidus A."/>
            <person name="Cheng J.-F."/>
            <person name="Goodwin L."/>
            <person name="Pitluck S."/>
            <person name="Peters L."/>
            <person name="Ovchinnikova G."/>
            <person name="Teshima H."/>
            <person name="Detter J.C."/>
            <person name="Han C."/>
            <person name="Tapia R."/>
            <person name="Land M."/>
            <person name="Hauser L."/>
            <person name="Kyrpides N."/>
            <person name="Ivanova N."/>
            <person name="Pagani I."/>
            <person name="Kruse T."/>
            <person name="de Vos W.M."/>
            <person name="Smidt H."/>
            <person name="Woyke T."/>
        </authorList>
    </citation>
    <scope>NUCLEOTIDE SEQUENCE [LARGE SCALE GENOMIC DNA]</scope>
    <source>
        <strain evidence="15">ATCC 51507 / DSM 9161 / JW/IU-DC1</strain>
    </source>
</reference>
<evidence type="ECO:0000256" key="3">
    <source>
        <dbReference type="ARBA" id="ARBA00022741"/>
    </source>
</evidence>
<dbReference type="PANTHER" id="PTHR43134">
    <property type="entry name" value="SIGNAL RECOGNITION PARTICLE RECEPTOR SUBUNIT ALPHA"/>
    <property type="match status" value="1"/>
</dbReference>
<dbReference type="Gene3D" id="3.40.50.300">
    <property type="entry name" value="P-loop containing nucleotide triphosphate hydrolases"/>
    <property type="match status" value="1"/>
</dbReference>
<sequence length="312" mass="34272">MAGFFTKLKEGLTKTRDQFVTKVEEILTGKRKIDEELYEELEEVLIRSDVGVNTSFELVEGLRKEVKKRKLQEAEELKVVLKELIAELLGQEESMNWAERGPSIFLVVGVNGVGKTTTIGKLAHYFQSEGKKVILAAGDTFRAAAIDQLEVWGQRAGVEVVKQKEGADPAAVAYDALQAAKSRGADLVIMDTAGRLHNKVNLMEELRKVKRVIEREIPGAPHEVLLVLDATTGQNALQQAKLFQEVAGVTGIVLTKLDGTAKGGVVLGIQGEVNIPVKWIGVGEGMEDLRPFVPQDFANALFDQPQDEEEEI</sequence>
<evidence type="ECO:0000256" key="9">
    <source>
        <dbReference type="HAMAP-Rule" id="MF_00920"/>
    </source>
</evidence>
<dbReference type="InterPro" id="IPR003593">
    <property type="entry name" value="AAA+_ATPase"/>
</dbReference>
<name>I4AC58_DESDJ</name>
<dbReference type="Proteomes" id="UP000006053">
    <property type="component" value="Chromosome"/>
</dbReference>
<dbReference type="PANTHER" id="PTHR43134:SF1">
    <property type="entry name" value="SIGNAL RECOGNITION PARTICLE RECEPTOR SUBUNIT ALPHA"/>
    <property type="match status" value="1"/>
</dbReference>
<proteinExistence type="inferred from homology"/>
<dbReference type="InterPro" id="IPR013822">
    <property type="entry name" value="Signal_recog_particl_SRP54_hlx"/>
</dbReference>
<keyword evidence="10" id="KW-0175">Coiled coil</keyword>
<dbReference type="GO" id="GO:0003924">
    <property type="term" value="F:GTPase activity"/>
    <property type="evidence" value="ECO:0007669"/>
    <property type="project" value="UniProtKB-UniRule"/>
</dbReference>
<dbReference type="EMBL" id="CP003348">
    <property type="protein sequence ID" value="AFM01543.1"/>
    <property type="molecule type" value="Genomic_DNA"/>
</dbReference>
<dbReference type="Pfam" id="PF00448">
    <property type="entry name" value="SRP54"/>
    <property type="match status" value="1"/>
</dbReference>
<protein>
    <recommendedName>
        <fullName evidence="9">Signal recognition particle receptor FtsY</fullName>
        <shortName evidence="9">SRP receptor</shortName>
        <ecNumber evidence="9">3.6.5.4</ecNumber>
    </recommendedName>
</protein>
<evidence type="ECO:0000256" key="8">
    <source>
        <dbReference type="ARBA" id="ARBA00048027"/>
    </source>
</evidence>
<feature type="domain" description="Signal recognition particle SRP54 helical bundle" evidence="13">
    <location>
        <begin position="8"/>
        <end position="89"/>
    </location>
</feature>
<dbReference type="InterPro" id="IPR036225">
    <property type="entry name" value="SRP/SRP_N"/>
</dbReference>
<feature type="binding site" evidence="9">
    <location>
        <begin position="191"/>
        <end position="195"/>
    </location>
    <ligand>
        <name>GTP</name>
        <dbReference type="ChEBI" id="CHEBI:37565"/>
    </ligand>
</feature>
<evidence type="ECO:0000313" key="15">
    <source>
        <dbReference type="Proteomes" id="UP000006053"/>
    </source>
</evidence>
<comment type="similarity">
    <text evidence="9">Belongs to the GTP-binding SRP family. FtsY subfamily.</text>
</comment>
<dbReference type="SMART" id="SM00963">
    <property type="entry name" value="SRP54_N"/>
    <property type="match status" value="1"/>
</dbReference>
<feature type="domain" description="AAA+ ATPase" evidence="11">
    <location>
        <begin position="101"/>
        <end position="248"/>
    </location>
</feature>
<comment type="subunit">
    <text evidence="9">Part of the signal recognition particle protein translocation system, which is composed of SRP and FtsY.</text>
</comment>
<accession>I4AC58</accession>
<keyword evidence="1 9" id="KW-1003">Cell membrane</keyword>
<evidence type="ECO:0000256" key="7">
    <source>
        <dbReference type="ARBA" id="ARBA00023170"/>
    </source>
</evidence>
<dbReference type="STRING" id="756499.Desde_3252"/>
<organism evidence="14 15">
    <name type="scientific">Desulfitobacterium dehalogenans (strain ATCC 51507 / DSM 9161 / JW/IU-DC1)</name>
    <dbReference type="NCBI Taxonomy" id="756499"/>
    <lineage>
        <taxon>Bacteria</taxon>
        <taxon>Bacillati</taxon>
        <taxon>Bacillota</taxon>
        <taxon>Clostridia</taxon>
        <taxon>Eubacteriales</taxon>
        <taxon>Desulfitobacteriaceae</taxon>
        <taxon>Desulfitobacterium</taxon>
    </lineage>
</organism>
<dbReference type="InterPro" id="IPR000897">
    <property type="entry name" value="SRP54_GTPase_dom"/>
</dbReference>